<comment type="caution">
    <text evidence="1">The sequence shown here is derived from an EMBL/GenBank/DDBJ whole genome shotgun (WGS) entry which is preliminary data.</text>
</comment>
<gene>
    <name evidence="1" type="ORF">M569_10641</name>
</gene>
<proteinExistence type="predicted"/>
<protein>
    <submittedName>
        <fullName evidence="1">Uncharacterized protein</fullName>
    </submittedName>
</protein>
<reference evidence="1 2" key="1">
    <citation type="journal article" date="2013" name="BMC Genomics">
        <title>The miniature genome of a carnivorous plant Genlisea aurea contains a low number of genes and short non-coding sequences.</title>
        <authorList>
            <person name="Leushkin E.V."/>
            <person name="Sutormin R.A."/>
            <person name="Nabieva E.R."/>
            <person name="Penin A.A."/>
            <person name="Kondrashov A.S."/>
            <person name="Logacheva M.D."/>
        </authorList>
    </citation>
    <scope>NUCLEOTIDE SEQUENCE [LARGE SCALE GENOMIC DNA]</scope>
</reference>
<dbReference type="Proteomes" id="UP000015453">
    <property type="component" value="Unassembled WGS sequence"/>
</dbReference>
<evidence type="ECO:0000313" key="1">
    <source>
        <dbReference type="EMBL" id="EPS64142.1"/>
    </source>
</evidence>
<dbReference type="AlphaFoldDB" id="S8DW32"/>
<dbReference type="EMBL" id="AUSU01005021">
    <property type="protein sequence ID" value="EPS64142.1"/>
    <property type="molecule type" value="Genomic_DNA"/>
</dbReference>
<name>S8DW32_9LAMI</name>
<evidence type="ECO:0000313" key="2">
    <source>
        <dbReference type="Proteomes" id="UP000015453"/>
    </source>
</evidence>
<accession>S8DW32</accession>
<keyword evidence="2" id="KW-1185">Reference proteome</keyword>
<sequence length="110" mass="13237">MNQSWQPQQTKKQQRVDPITTASRIERILNRKTSTKFKLNLNFHHLSPADPLSFHRRTPPLPPLNKYLLNILFLSFERFFSMYYSSRFRRQTLRRFLVFCTPARPGLSRI</sequence>
<organism evidence="1 2">
    <name type="scientific">Genlisea aurea</name>
    <dbReference type="NCBI Taxonomy" id="192259"/>
    <lineage>
        <taxon>Eukaryota</taxon>
        <taxon>Viridiplantae</taxon>
        <taxon>Streptophyta</taxon>
        <taxon>Embryophyta</taxon>
        <taxon>Tracheophyta</taxon>
        <taxon>Spermatophyta</taxon>
        <taxon>Magnoliopsida</taxon>
        <taxon>eudicotyledons</taxon>
        <taxon>Gunneridae</taxon>
        <taxon>Pentapetalae</taxon>
        <taxon>asterids</taxon>
        <taxon>lamiids</taxon>
        <taxon>Lamiales</taxon>
        <taxon>Lentibulariaceae</taxon>
        <taxon>Genlisea</taxon>
    </lineage>
</organism>